<evidence type="ECO:0000313" key="3">
    <source>
        <dbReference type="Proteomes" id="UP001292094"/>
    </source>
</evidence>
<proteinExistence type="predicted"/>
<name>A0AAE1U335_9EUCA</name>
<evidence type="ECO:0000256" key="1">
    <source>
        <dbReference type="SAM" id="MobiDB-lite"/>
    </source>
</evidence>
<accession>A0AAE1U335</accession>
<dbReference type="AlphaFoldDB" id="A0AAE1U335"/>
<reference evidence="2" key="1">
    <citation type="submission" date="2023-11" db="EMBL/GenBank/DDBJ databases">
        <title>Genome assemblies of two species of porcelain crab, Petrolisthes cinctipes and Petrolisthes manimaculis (Anomura: Porcellanidae).</title>
        <authorList>
            <person name="Angst P."/>
        </authorList>
    </citation>
    <scope>NUCLEOTIDE SEQUENCE</scope>
    <source>
        <strain evidence="2">PB745_02</strain>
        <tissue evidence="2">Gill</tissue>
    </source>
</reference>
<comment type="caution">
    <text evidence="2">The sequence shown here is derived from an EMBL/GenBank/DDBJ whole genome shotgun (WGS) entry which is preliminary data.</text>
</comment>
<sequence>MFTTPRSEHSCSPPFSFILAPLPSFLLPRTGSTIFLPTCQHPYLPLYSLVLAPLPPSLLSRPGTPTFLPPYSLVLAPPSVSTPIPSSLYPRPGTPTFLSTRQHPSLPLHSLPSSPLPLDPDTPYLLPLLPSLSTVSNTPLPDWLTSN</sequence>
<feature type="region of interest" description="Disordered" evidence="1">
    <location>
        <begin position="91"/>
        <end position="112"/>
    </location>
</feature>
<organism evidence="2 3">
    <name type="scientific">Petrolisthes manimaculis</name>
    <dbReference type="NCBI Taxonomy" id="1843537"/>
    <lineage>
        <taxon>Eukaryota</taxon>
        <taxon>Metazoa</taxon>
        <taxon>Ecdysozoa</taxon>
        <taxon>Arthropoda</taxon>
        <taxon>Crustacea</taxon>
        <taxon>Multicrustacea</taxon>
        <taxon>Malacostraca</taxon>
        <taxon>Eumalacostraca</taxon>
        <taxon>Eucarida</taxon>
        <taxon>Decapoda</taxon>
        <taxon>Pleocyemata</taxon>
        <taxon>Anomura</taxon>
        <taxon>Galatheoidea</taxon>
        <taxon>Porcellanidae</taxon>
        <taxon>Petrolisthes</taxon>
    </lineage>
</organism>
<evidence type="ECO:0000313" key="2">
    <source>
        <dbReference type="EMBL" id="KAK4307862.1"/>
    </source>
</evidence>
<dbReference type="Proteomes" id="UP001292094">
    <property type="component" value="Unassembled WGS sequence"/>
</dbReference>
<keyword evidence="3" id="KW-1185">Reference proteome</keyword>
<dbReference type="EMBL" id="JAWZYT010001961">
    <property type="protein sequence ID" value="KAK4307862.1"/>
    <property type="molecule type" value="Genomic_DNA"/>
</dbReference>
<protein>
    <submittedName>
        <fullName evidence="2">Uncharacterized protein</fullName>
    </submittedName>
</protein>
<gene>
    <name evidence="2" type="ORF">Pmani_020416</name>
</gene>